<organism evidence="2 3">
    <name type="scientific">Novosphingobium resinovorum</name>
    <dbReference type="NCBI Taxonomy" id="158500"/>
    <lineage>
        <taxon>Bacteria</taxon>
        <taxon>Pseudomonadati</taxon>
        <taxon>Pseudomonadota</taxon>
        <taxon>Alphaproteobacteria</taxon>
        <taxon>Sphingomonadales</taxon>
        <taxon>Sphingomonadaceae</taxon>
        <taxon>Novosphingobium</taxon>
    </lineage>
</organism>
<sequence length="332" mass="37565">MIVQEDLKFHTPADVDHQWAETYWFGMYIPEENIYGWVYMVFRAGTGAMLCDIEFINRKSTFMCDALYVDIQNHIPIPEKLESFSLPNGLTFEATSPRNYRIDYVGVDNTEIHLDFEGIHEPYDIHDPNIDPLARANSHEAVENSGFGSSYANHFDLTMRARGTVSIRGKQYPVNCLATNDHSWGPRPERGMRMMAYMNAHFDGDYVVQTIWEFDAGRPDGEQHIFKHGYAVVDGKLLGGVAGELTVHHDGIFPDTVDLSFTDVEGTVHKLTGRPLAHNNWVPYGCCPTGHTMLAWETEGQTNGVGTLMEAYPMDTTTGGYIHDDIARRYRS</sequence>
<dbReference type="PATRIC" id="fig|158500.4.peg.4137"/>
<dbReference type="InterPro" id="IPR055493">
    <property type="entry name" value="DUF7065"/>
</dbReference>
<comment type="caution">
    <text evidence="2">The sequence shown here is derived from an EMBL/GenBank/DDBJ whole genome shotgun (WGS) entry which is preliminary data.</text>
</comment>
<dbReference type="Proteomes" id="UP000024329">
    <property type="component" value="Unassembled WGS sequence"/>
</dbReference>
<accession>A0A031JRA5</accession>
<evidence type="ECO:0000313" key="2">
    <source>
        <dbReference type="EMBL" id="EZP79308.1"/>
    </source>
</evidence>
<evidence type="ECO:0000313" key="3">
    <source>
        <dbReference type="Proteomes" id="UP000024329"/>
    </source>
</evidence>
<dbReference type="EMBL" id="JFYZ01000027">
    <property type="protein sequence ID" value="EZP79308.1"/>
    <property type="molecule type" value="Genomic_DNA"/>
</dbReference>
<dbReference type="Pfam" id="PF23213">
    <property type="entry name" value="DUF7065"/>
    <property type="match status" value="1"/>
</dbReference>
<evidence type="ECO:0000259" key="1">
    <source>
        <dbReference type="Pfam" id="PF23213"/>
    </source>
</evidence>
<dbReference type="AlphaFoldDB" id="A0A031JRA5"/>
<protein>
    <recommendedName>
        <fullName evidence="1">DUF7065 domain-containing protein</fullName>
    </recommendedName>
</protein>
<feature type="domain" description="DUF7065" evidence="1">
    <location>
        <begin position="144"/>
        <end position="187"/>
    </location>
</feature>
<dbReference type="eggNOG" id="ENOG502Z9BX">
    <property type="taxonomic scope" value="Bacteria"/>
</dbReference>
<gene>
    <name evidence="2" type="ORF">BV97_04071</name>
</gene>
<proteinExistence type="predicted"/>
<reference evidence="2 3" key="1">
    <citation type="submission" date="2014-03" db="EMBL/GenBank/DDBJ databases">
        <title>Whole genome sequence of Novosphingobium resinovorum KF1.</title>
        <authorList>
            <person name="Gan H.M."/>
            <person name="Gan H.Y."/>
            <person name="Chew T.H."/>
            <person name="Savka M.A."/>
        </authorList>
    </citation>
    <scope>NUCLEOTIDE SEQUENCE [LARGE SCALE GENOMIC DNA]</scope>
    <source>
        <strain evidence="2 3">KF1</strain>
    </source>
</reference>
<name>A0A031JRA5_9SPHN</name>